<dbReference type="SMART" id="SM00184">
    <property type="entry name" value="RING"/>
    <property type="match status" value="1"/>
</dbReference>
<feature type="domain" description="RING-type" evidence="10">
    <location>
        <begin position="99"/>
        <end position="138"/>
    </location>
</feature>
<feature type="compositionally biased region" description="Low complexity" evidence="9">
    <location>
        <begin position="406"/>
        <end position="415"/>
    </location>
</feature>
<evidence type="ECO:0000256" key="2">
    <source>
        <dbReference type="ARBA" id="ARBA00022723"/>
    </source>
</evidence>
<dbReference type="OMA" id="CMTVTNG"/>
<dbReference type="InterPro" id="IPR013083">
    <property type="entry name" value="Znf_RING/FYVE/PHD"/>
</dbReference>
<evidence type="ECO:0000313" key="13">
    <source>
        <dbReference type="Proteomes" id="UP000054350"/>
    </source>
</evidence>
<dbReference type="AlphaFoldDB" id="A0A0L0SXI2"/>
<evidence type="ECO:0000256" key="3">
    <source>
        <dbReference type="ARBA" id="ARBA00022737"/>
    </source>
</evidence>
<evidence type="ECO:0000256" key="7">
    <source>
        <dbReference type="PROSITE-ProRule" id="PRU00455"/>
    </source>
</evidence>
<dbReference type="EMBL" id="GG745352">
    <property type="protein sequence ID" value="KNE67217.1"/>
    <property type="molecule type" value="Genomic_DNA"/>
</dbReference>
<dbReference type="OrthoDB" id="538223at2759"/>
<feature type="coiled-coil region" evidence="8">
    <location>
        <begin position="226"/>
        <end position="253"/>
    </location>
</feature>
<dbReference type="InterPro" id="IPR013010">
    <property type="entry name" value="Znf_SIAH"/>
</dbReference>
<dbReference type="SUPFAM" id="SSF49599">
    <property type="entry name" value="TRAF domain-like"/>
    <property type="match status" value="1"/>
</dbReference>
<proteinExistence type="predicted"/>
<dbReference type="SUPFAM" id="SSF50978">
    <property type="entry name" value="WD40 repeat-like"/>
    <property type="match status" value="1"/>
</dbReference>
<keyword evidence="1 6" id="KW-0853">WD repeat</keyword>
<feature type="domain" description="SIAH-type" evidence="11">
    <location>
        <begin position="158"/>
        <end position="218"/>
    </location>
</feature>
<gene>
    <name evidence="12" type="ORF">AMAG_12288</name>
</gene>
<name>A0A0L0SXI2_ALLM3</name>
<dbReference type="Gene3D" id="2.130.10.10">
    <property type="entry name" value="YVTN repeat-like/Quinoprotein amine dehydrogenase"/>
    <property type="match status" value="3"/>
</dbReference>
<dbReference type="VEuPathDB" id="FungiDB:AMAG_12288"/>
<keyword evidence="13" id="KW-1185">Reference proteome</keyword>
<feature type="repeat" description="WD" evidence="6">
    <location>
        <begin position="425"/>
        <end position="470"/>
    </location>
</feature>
<dbReference type="PROSITE" id="PS50089">
    <property type="entry name" value="ZF_RING_2"/>
    <property type="match status" value="1"/>
</dbReference>
<dbReference type="InterPro" id="IPR020472">
    <property type="entry name" value="WD40_PAC1"/>
</dbReference>
<dbReference type="eggNOG" id="KOG0281">
    <property type="taxonomic scope" value="Eukaryota"/>
</dbReference>
<dbReference type="PROSITE" id="PS00518">
    <property type="entry name" value="ZF_RING_1"/>
    <property type="match status" value="1"/>
</dbReference>
<dbReference type="PRINTS" id="PR00320">
    <property type="entry name" value="GPROTEINBRPT"/>
</dbReference>
<protein>
    <submittedName>
        <fullName evidence="12">Uncharacterized protein</fullName>
    </submittedName>
</protein>
<keyword evidence="3" id="KW-0677">Repeat</keyword>
<dbReference type="InterPro" id="IPR001680">
    <property type="entry name" value="WD40_rpt"/>
</dbReference>
<feature type="repeat" description="WD" evidence="6">
    <location>
        <begin position="479"/>
        <end position="518"/>
    </location>
</feature>
<evidence type="ECO:0000259" key="10">
    <source>
        <dbReference type="PROSITE" id="PS50089"/>
    </source>
</evidence>
<dbReference type="InterPro" id="IPR015943">
    <property type="entry name" value="WD40/YVTN_repeat-like_dom_sf"/>
</dbReference>
<keyword evidence="2" id="KW-0479">Metal-binding</keyword>
<feature type="compositionally biased region" description="Low complexity" evidence="9">
    <location>
        <begin position="1"/>
        <end position="24"/>
    </location>
</feature>
<reference evidence="12 13" key="1">
    <citation type="submission" date="2009-11" db="EMBL/GenBank/DDBJ databases">
        <title>Annotation of Allomyces macrogynus ATCC 38327.</title>
        <authorList>
            <consortium name="The Broad Institute Genome Sequencing Platform"/>
            <person name="Russ C."/>
            <person name="Cuomo C."/>
            <person name="Burger G."/>
            <person name="Gray M.W."/>
            <person name="Holland P.W.H."/>
            <person name="King N."/>
            <person name="Lang F.B.F."/>
            <person name="Roger A.J."/>
            <person name="Ruiz-Trillo I."/>
            <person name="Young S.K."/>
            <person name="Zeng Q."/>
            <person name="Gargeya S."/>
            <person name="Fitzgerald M."/>
            <person name="Haas B."/>
            <person name="Abouelleil A."/>
            <person name="Alvarado L."/>
            <person name="Arachchi H.M."/>
            <person name="Berlin A."/>
            <person name="Chapman S.B."/>
            <person name="Gearin G."/>
            <person name="Goldberg J."/>
            <person name="Griggs A."/>
            <person name="Gujja S."/>
            <person name="Hansen M."/>
            <person name="Heiman D."/>
            <person name="Howarth C."/>
            <person name="Larimer J."/>
            <person name="Lui A."/>
            <person name="MacDonald P.J.P."/>
            <person name="McCowen C."/>
            <person name="Montmayeur A."/>
            <person name="Murphy C."/>
            <person name="Neiman D."/>
            <person name="Pearson M."/>
            <person name="Priest M."/>
            <person name="Roberts A."/>
            <person name="Saif S."/>
            <person name="Shea T."/>
            <person name="Sisk P."/>
            <person name="Stolte C."/>
            <person name="Sykes S."/>
            <person name="Wortman J."/>
            <person name="Nusbaum C."/>
            <person name="Birren B."/>
        </authorList>
    </citation>
    <scope>NUCLEOTIDE SEQUENCE [LARGE SCALE GENOMIC DNA]</scope>
    <source>
        <strain evidence="12 13">ATCC 38327</strain>
    </source>
</reference>
<feature type="repeat" description="WD" evidence="6">
    <location>
        <begin position="302"/>
        <end position="341"/>
    </location>
</feature>
<feature type="region of interest" description="Disordered" evidence="9">
    <location>
        <begin position="385"/>
        <end position="415"/>
    </location>
</feature>
<dbReference type="Pfam" id="PF13923">
    <property type="entry name" value="zf-C3HC4_2"/>
    <property type="match status" value="1"/>
</dbReference>
<evidence type="ECO:0000313" key="12">
    <source>
        <dbReference type="EMBL" id="KNE67217.1"/>
    </source>
</evidence>
<dbReference type="PROSITE" id="PS50294">
    <property type="entry name" value="WD_REPEATS_REGION"/>
    <property type="match status" value="4"/>
</dbReference>
<dbReference type="UniPathway" id="UPA00143"/>
<evidence type="ECO:0000256" key="1">
    <source>
        <dbReference type="ARBA" id="ARBA00022574"/>
    </source>
</evidence>
<dbReference type="InterPro" id="IPR017907">
    <property type="entry name" value="Znf_RING_CS"/>
</dbReference>
<dbReference type="InterPro" id="IPR036322">
    <property type="entry name" value="WD40_repeat_dom_sf"/>
</dbReference>
<dbReference type="SMART" id="SM00320">
    <property type="entry name" value="WD40"/>
    <property type="match status" value="7"/>
</dbReference>
<dbReference type="Pfam" id="PF21361">
    <property type="entry name" value="Sina_ZnF"/>
    <property type="match status" value="1"/>
</dbReference>
<dbReference type="PROSITE" id="PS00678">
    <property type="entry name" value="WD_REPEATS_1"/>
    <property type="match status" value="2"/>
</dbReference>
<dbReference type="InterPro" id="IPR001841">
    <property type="entry name" value="Znf_RING"/>
</dbReference>
<dbReference type="PROSITE" id="PS50082">
    <property type="entry name" value="WD_REPEATS_2"/>
    <property type="match status" value="5"/>
</dbReference>
<evidence type="ECO:0000259" key="11">
    <source>
        <dbReference type="PROSITE" id="PS51081"/>
    </source>
</evidence>
<evidence type="ECO:0000256" key="5">
    <source>
        <dbReference type="ARBA" id="ARBA00022833"/>
    </source>
</evidence>
<dbReference type="PANTHER" id="PTHR19848">
    <property type="entry name" value="WD40 REPEAT PROTEIN"/>
    <property type="match status" value="1"/>
</dbReference>
<evidence type="ECO:0000256" key="9">
    <source>
        <dbReference type="SAM" id="MobiDB-lite"/>
    </source>
</evidence>
<dbReference type="GO" id="GO:0016567">
    <property type="term" value="P:protein ubiquitination"/>
    <property type="evidence" value="ECO:0007669"/>
    <property type="project" value="UniProtKB-UniPathway"/>
</dbReference>
<evidence type="ECO:0000256" key="6">
    <source>
        <dbReference type="PROSITE-ProRule" id="PRU00221"/>
    </source>
</evidence>
<dbReference type="PROSITE" id="PS51081">
    <property type="entry name" value="ZF_SIAH"/>
    <property type="match status" value="1"/>
</dbReference>
<dbReference type="Proteomes" id="UP000054350">
    <property type="component" value="Unassembled WGS sequence"/>
</dbReference>
<dbReference type="CDD" id="cd00200">
    <property type="entry name" value="WD40"/>
    <property type="match status" value="1"/>
</dbReference>
<sequence length="638" mass="68804">MADLSSTPAPSPWPASATAAGSAAPPRPFALPPGPSATPPVTSPTADHAARPPQPQRSVSGPAVATMAMTTVAQAAATILPTIDDEVLFVQQPSLSLMCPICHDVCTDPVITHVCHHSYCAACIAQSLEIEPYCPLCRRRIKADDLHPNLALAGLISELPVYCHYRRYGCTSIVRLDSLDHHTRTCGFAPARCKNESFGCTFSGTAQEVERHVQSSCVFTPLTKYLEVTERRLQQLEETVKHQQTEIGRLTTLLTKHPVTGLLAAVPSDGTLSPAPEVDLDEAMRAEEDPFPAGEIQCRRTIREHTCGVTSVTYHDGTIFSGGHDGSIKIFNAETGTHMKTLTEHRETVWSLAVDDQQHRLFSASKDGTIKVWDLRRARRSSVSSVHTGTTAMTVDGAETSRPWSRESAAAPTATRSSPLLLDTLVAHQGKIYSLAIANDDESQRRLLYSGSGDRTVRVWDLQATDAAPTVSILCVGLFQGHTEGINALRVAGTNLLTASNDKTVRVWDRVTGQCVRTLTLDSEVLDVATCPDAGLIFASTYDATISALDLRSAAGSGEMPSAPVAVLAGHNWEVWQLQVYDGTLFSASFDHTIKRWDPRAMACTATLRGHKGFVHALATGRGCLISGCADRTIKIWS</sequence>
<feature type="repeat" description="WD" evidence="6">
    <location>
        <begin position="342"/>
        <end position="383"/>
    </location>
</feature>
<dbReference type="PANTHER" id="PTHR19848:SF8">
    <property type="entry name" value="F-BOX AND WD REPEAT DOMAIN CONTAINING 7"/>
    <property type="match status" value="1"/>
</dbReference>
<reference evidence="13" key="2">
    <citation type="submission" date="2009-11" db="EMBL/GenBank/DDBJ databases">
        <title>The Genome Sequence of Allomyces macrogynus strain ATCC 38327.</title>
        <authorList>
            <consortium name="The Broad Institute Genome Sequencing Platform"/>
            <person name="Russ C."/>
            <person name="Cuomo C."/>
            <person name="Shea T."/>
            <person name="Young S.K."/>
            <person name="Zeng Q."/>
            <person name="Koehrsen M."/>
            <person name="Haas B."/>
            <person name="Borodovsky M."/>
            <person name="Guigo R."/>
            <person name="Alvarado L."/>
            <person name="Berlin A."/>
            <person name="Borenstein D."/>
            <person name="Chen Z."/>
            <person name="Engels R."/>
            <person name="Freedman E."/>
            <person name="Gellesch M."/>
            <person name="Goldberg J."/>
            <person name="Griggs A."/>
            <person name="Gujja S."/>
            <person name="Heiman D."/>
            <person name="Hepburn T."/>
            <person name="Howarth C."/>
            <person name="Jen D."/>
            <person name="Larson L."/>
            <person name="Lewis B."/>
            <person name="Mehta T."/>
            <person name="Park D."/>
            <person name="Pearson M."/>
            <person name="Roberts A."/>
            <person name="Saif S."/>
            <person name="Shenoy N."/>
            <person name="Sisk P."/>
            <person name="Stolte C."/>
            <person name="Sykes S."/>
            <person name="Walk T."/>
            <person name="White J."/>
            <person name="Yandava C."/>
            <person name="Burger G."/>
            <person name="Gray M.W."/>
            <person name="Holland P.W.H."/>
            <person name="King N."/>
            <person name="Lang F.B.F."/>
            <person name="Roger A.J."/>
            <person name="Ruiz-Trillo I."/>
            <person name="Lander E."/>
            <person name="Nusbaum C."/>
        </authorList>
    </citation>
    <scope>NUCLEOTIDE SEQUENCE [LARGE SCALE GENOMIC DNA]</scope>
    <source>
        <strain evidence="13">ATCC 38327</strain>
    </source>
</reference>
<feature type="region of interest" description="Disordered" evidence="9">
    <location>
        <begin position="1"/>
        <end position="62"/>
    </location>
</feature>
<dbReference type="GO" id="GO:0008270">
    <property type="term" value="F:zinc ion binding"/>
    <property type="evidence" value="ECO:0007669"/>
    <property type="project" value="UniProtKB-KW"/>
</dbReference>
<evidence type="ECO:0000256" key="8">
    <source>
        <dbReference type="SAM" id="Coils"/>
    </source>
</evidence>
<dbReference type="STRING" id="578462.A0A0L0SXI2"/>
<feature type="repeat" description="WD" evidence="6">
    <location>
        <begin position="608"/>
        <end position="638"/>
    </location>
</feature>
<dbReference type="Pfam" id="PF00400">
    <property type="entry name" value="WD40"/>
    <property type="match status" value="6"/>
</dbReference>
<keyword evidence="5" id="KW-0862">Zinc</keyword>
<accession>A0A0L0SXI2</accession>
<organism evidence="12 13">
    <name type="scientific">Allomyces macrogynus (strain ATCC 38327)</name>
    <name type="common">Allomyces javanicus var. macrogynus</name>
    <dbReference type="NCBI Taxonomy" id="578462"/>
    <lineage>
        <taxon>Eukaryota</taxon>
        <taxon>Fungi</taxon>
        <taxon>Fungi incertae sedis</taxon>
        <taxon>Blastocladiomycota</taxon>
        <taxon>Blastocladiomycetes</taxon>
        <taxon>Blastocladiales</taxon>
        <taxon>Blastocladiaceae</taxon>
        <taxon>Allomyces</taxon>
    </lineage>
</organism>
<dbReference type="InterPro" id="IPR019775">
    <property type="entry name" value="WD40_repeat_CS"/>
</dbReference>
<dbReference type="eggNOG" id="KOG0297">
    <property type="taxonomic scope" value="Eukaryota"/>
</dbReference>
<evidence type="ECO:0000256" key="4">
    <source>
        <dbReference type="ARBA" id="ARBA00022771"/>
    </source>
</evidence>
<keyword evidence="4 7" id="KW-0863">Zinc-finger</keyword>
<dbReference type="Gene3D" id="3.30.40.10">
    <property type="entry name" value="Zinc/RING finger domain, C3HC4 (zinc finger)"/>
    <property type="match status" value="2"/>
</dbReference>
<feature type="compositionally biased region" description="Pro residues" evidence="9">
    <location>
        <begin position="25"/>
        <end position="42"/>
    </location>
</feature>
<keyword evidence="8" id="KW-0175">Coiled coil</keyword>
<dbReference type="SUPFAM" id="SSF57850">
    <property type="entry name" value="RING/U-box"/>
    <property type="match status" value="1"/>
</dbReference>